<gene>
    <name evidence="3" type="ORF">OB236_37205</name>
</gene>
<dbReference type="PANTHER" id="PTHR32097">
    <property type="entry name" value="CAMP-BINDING PROTEIN 1-RELATED"/>
    <property type="match status" value="1"/>
</dbReference>
<feature type="region of interest" description="Disordered" evidence="1">
    <location>
        <begin position="188"/>
        <end position="229"/>
    </location>
</feature>
<evidence type="ECO:0000256" key="1">
    <source>
        <dbReference type="SAM" id="MobiDB-lite"/>
    </source>
</evidence>
<feature type="domain" description="TerD" evidence="2">
    <location>
        <begin position="2"/>
        <end position="176"/>
    </location>
</feature>
<dbReference type="InterPro" id="IPR003325">
    <property type="entry name" value="TerD"/>
</dbReference>
<dbReference type="CDD" id="cd06974">
    <property type="entry name" value="TerD_like"/>
    <property type="match status" value="2"/>
</dbReference>
<dbReference type="Proteomes" id="UP001652445">
    <property type="component" value="Unassembled WGS sequence"/>
</dbReference>
<dbReference type="Pfam" id="PF02342">
    <property type="entry name" value="TerD"/>
    <property type="match status" value="1"/>
</dbReference>
<proteinExistence type="predicted"/>
<evidence type="ECO:0000313" key="3">
    <source>
        <dbReference type="EMBL" id="MCU6797776.1"/>
    </source>
</evidence>
<keyword evidence="4" id="KW-1185">Reference proteome</keyword>
<comment type="caution">
    <text evidence="3">The sequence shown here is derived from an EMBL/GenBank/DDBJ whole genome shotgun (WGS) entry which is preliminary data.</text>
</comment>
<evidence type="ECO:0000313" key="4">
    <source>
        <dbReference type="Proteomes" id="UP001652445"/>
    </source>
</evidence>
<organism evidence="3 4">
    <name type="scientific">Paenibacillus baimaensis</name>
    <dbReference type="NCBI Taxonomy" id="2982185"/>
    <lineage>
        <taxon>Bacteria</taxon>
        <taxon>Bacillati</taxon>
        <taxon>Bacillota</taxon>
        <taxon>Bacilli</taxon>
        <taxon>Bacillales</taxon>
        <taxon>Paenibacillaceae</taxon>
        <taxon>Paenibacillus</taxon>
    </lineage>
</organism>
<dbReference type="PANTHER" id="PTHR32097:SF17">
    <property type="entry name" value="CAMP-BINDING PROTEIN 1-RELATED"/>
    <property type="match status" value="1"/>
</dbReference>
<dbReference type="EMBL" id="JAOQIO010000124">
    <property type="protein sequence ID" value="MCU6797776.1"/>
    <property type="molecule type" value="Genomic_DNA"/>
</dbReference>
<evidence type="ECO:0000259" key="2">
    <source>
        <dbReference type="Pfam" id="PF02342"/>
    </source>
</evidence>
<sequence>MHIQKGQKVDINQDNHLSSVMIGLGWEHSNSAMDIDGAAFLLSAAGVCEQDDNLIFYGNPSSKDGAITHTQSSQGDKEQISIAFNRLPQDIQKIAITLTIYEGEKLSQHFSQVSRIYIRFQDPLNHKELFRFEFGSELKLETAIVVGELYLHKGKWKFNAIGSGFNGGLSALCSNYGIKVIEEADNEPQQADTSAKPVGEAPIVPTKPTVEIPVSPTKPVPETIVTPKPSAAPTAKPFLLGKIELKKQESVSIAKTSKVTAQLKWDNPKKDLDLYCFYVTKKGEANKIYYRRLGSSSKSPYIELDKDSRTGGMETVTIHNTSDLRYVLFAAYSALSNGIGSFKSMKARAVVDNHAGQTVTAPLLQNNRFAYWVAIAQIDFSDQDEMRISHVETYSKSGSENSPLLYPDGTFKMNVGPIEFK</sequence>
<name>A0ABT2USY5_9BACL</name>
<dbReference type="RefSeq" id="WP_262688501.1">
    <property type="nucleotide sequence ID" value="NZ_JAOQIO010000124.1"/>
</dbReference>
<dbReference type="Gene3D" id="2.60.60.30">
    <property type="entry name" value="sav2460 like domains"/>
    <property type="match status" value="2"/>
</dbReference>
<dbReference type="InterPro" id="IPR051324">
    <property type="entry name" value="Stress/Tellurium_Resist"/>
</dbReference>
<reference evidence="3 4" key="1">
    <citation type="submission" date="2022-09" db="EMBL/GenBank/DDBJ databases">
        <authorList>
            <person name="Han X.L."/>
            <person name="Wang Q."/>
            <person name="Lu T."/>
        </authorList>
    </citation>
    <scope>NUCLEOTIDE SEQUENCE [LARGE SCALE GENOMIC DNA]</scope>
    <source>
        <strain evidence="3 4">WQ 127069</strain>
    </source>
</reference>
<accession>A0ABT2USY5</accession>
<protein>
    <submittedName>
        <fullName evidence="3">TerD family protein</fullName>
    </submittedName>
</protein>